<evidence type="ECO:0000313" key="1">
    <source>
        <dbReference type="EMBL" id="KUJ22878.1"/>
    </source>
</evidence>
<name>A0A194XRQ7_MOLSC</name>
<dbReference type="EMBL" id="KQ947406">
    <property type="protein sequence ID" value="KUJ22878.1"/>
    <property type="molecule type" value="Genomic_DNA"/>
</dbReference>
<dbReference type="KEGG" id="psco:LY89DRAFT_680959"/>
<dbReference type="AlphaFoldDB" id="A0A194XRQ7"/>
<keyword evidence="2" id="KW-1185">Reference proteome</keyword>
<dbReference type="InParanoid" id="A0A194XRQ7"/>
<proteinExistence type="predicted"/>
<organism evidence="1 2">
    <name type="scientific">Mollisia scopiformis</name>
    <name type="common">Conifer needle endophyte fungus</name>
    <name type="synonym">Phialocephala scopiformis</name>
    <dbReference type="NCBI Taxonomy" id="149040"/>
    <lineage>
        <taxon>Eukaryota</taxon>
        <taxon>Fungi</taxon>
        <taxon>Dikarya</taxon>
        <taxon>Ascomycota</taxon>
        <taxon>Pezizomycotina</taxon>
        <taxon>Leotiomycetes</taxon>
        <taxon>Helotiales</taxon>
        <taxon>Mollisiaceae</taxon>
        <taxon>Mollisia</taxon>
    </lineage>
</organism>
<dbReference type="Proteomes" id="UP000070700">
    <property type="component" value="Unassembled WGS sequence"/>
</dbReference>
<gene>
    <name evidence="1" type="ORF">LY89DRAFT_680959</name>
</gene>
<accession>A0A194XRQ7</accession>
<dbReference type="RefSeq" id="XP_018077233.1">
    <property type="nucleotide sequence ID" value="XM_018214178.1"/>
</dbReference>
<evidence type="ECO:0000313" key="2">
    <source>
        <dbReference type="Proteomes" id="UP000070700"/>
    </source>
</evidence>
<sequence>MSSSGALSTTIAVFSSAALSSYISTSTTELIEVLTSLPAISTPALSTSSSSSCPTHSPFTWTITVTTTLTSTTYLPSFSFSSSSSTQALNSSSPSPSSSTTTLTLSLPPSQTSLFISASPLTLASTITHPSTTVPVTTTLVSSAPTGTPNPAALHCGVHGLADGDWFMGSYDMDDMLQEVTLGGCYEFCLADYNYDGSCISYEFYPADGTGAPRCNLYSASVADSLESVNPYVPNVWSDVLCGSPV</sequence>
<dbReference type="GeneID" id="28823904"/>
<dbReference type="OrthoDB" id="3561450at2759"/>
<reference evidence="1 2" key="1">
    <citation type="submission" date="2015-10" db="EMBL/GenBank/DDBJ databases">
        <title>Full genome of DAOMC 229536 Phialocephala scopiformis, a fungal endophyte of spruce producing the potent anti-insectan compound rugulosin.</title>
        <authorList>
            <consortium name="DOE Joint Genome Institute"/>
            <person name="Walker A.K."/>
            <person name="Frasz S.L."/>
            <person name="Seifert K.A."/>
            <person name="Miller J.D."/>
            <person name="Mondo S.J."/>
            <person name="Labutti K."/>
            <person name="Lipzen A."/>
            <person name="Dockter R."/>
            <person name="Kennedy M."/>
            <person name="Grigoriev I.V."/>
            <person name="Spatafora J.W."/>
        </authorList>
    </citation>
    <scope>NUCLEOTIDE SEQUENCE [LARGE SCALE GENOMIC DNA]</scope>
    <source>
        <strain evidence="1 2">CBS 120377</strain>
    </source>
</reference>
<protein>
    <recommendedName>
        <fullName evidence="3">Apple domain-containing protein</fullName>
    </recommendedName>
</protein>
<evidence type="ECO:0008006" key="3">
    <source>
        <dbReference type="Google" id="ProtNLM"/>
    </source>
</evidence>
<dbReference type="STRING" id="149040.A0A194XRQ7"/>